<dbReference type="InterPro" id="IPR036986">
    <property type="entry name" value="S4_RNA-bd_sf"/>
</dbReference>
<dbReference type="InterPro" id="IPR018496">
    <property type="entry name" value="PsdUridine_synth_RsuA/RluB_CS"/>
</dbReference>
<dbReference type="FunFam" id="3.10.290.10:FF:000003">
    <property type="entry name" value="Pseudouridine synthase"/>
    <property type="match status" value="1"/>
</dbReference>
<dbReference type="InterPro" id="IPR042092">
    <property type="entry name" value="PsdUridine_s_RsuA/RluB/E/F_cat"/>
</dbReference>
<dbReference type="STRING" id="538381.GCA_001696535_02570"/>
<comment type="similarity">
    <text evidence="2 6">Belongs to the pseudouridine synthase RsuA family.</text>
</comment>
<sequence>MTEDNRSSRPPRRAPAPGKSGSGRPGNGKPRAARGNDGPHRAADGAEARGPRKSFGPKAAGERKFGDKGGDRGSDRGAERGGERKFGERRGGPDAGGKRFGEKKSFGGKKSFGERKGAPKRDKTPPPGAAPLAARTEDAERIAKVIARAGLCSRRTAESWVVAGRVAVNGTVLTSPAVTVSDADRITVDGEPLPERERTRLWLYHKPRGLVTTNSDPEGRPTVFERLPKTLPRVLTVGRLDINTEGLLLLTNDGGLSRVLELPATGWLRRYRVRAYGEITQDRLDQLADGIEVDGVLYGAIEAQIDKEQGDNVWMTLALREGKNREIKKVLEHLGLAVNRLIRISFGPFQLAELPEGEVREIRGKVLRDQLGERLAAEANADFEAPLLTPGGEADSESAKPARKSAPGKPAAGKPGATRTEDRYLSAREGREAREKPSRTRRKEESRAARPSRNEPEPSAYVSPRSRFRFTPDTMPRTPKGDGQSAGARRRIWDEDGSLVVDTAPPSEDGARGAGRGKPAGGKSFGGKAGGGKSFGDRKPFGDRAERKPFAARSGDDRPRRSGPREDRPRDDRPREDRPRGDRPFGDRPRSDRPRSDRPREDRPRGDRPFGDRPRSDRPREDRPRGDRPFGGKPGGDRPRGDRPGGGRLGGGRPGGKGPGSRGPGGKGPSGKGSGGKGPGGGWRP</sequence>
<feature type="domain" description="RNA-binding S4" evidence="8">
    <location>
        <begin position="140"/>
        <end position="197"/>
    </location>
</feature>
<keyword evidence="4 6" id="KW-0413">Isomerase</keyword>
<keyword evidence="3 5" id="KW-0694">RNA-binding</keyword>
<evidence type="ECO:0000256" key="4">
    <source>
        <dbReference type="ARBA" id="ARBA00023235"/>
    </source>
</evidence>
<keyword evidence="10" id="KW-1185">Reference proteome</keyword>
<name>A0A285STB7_9HYPH</name>
<feature type="compositionally biased region" description="Basic and acidic residues" evidence="7">
    <location>
        <begin position="419"/>
        <end position="456"/>
    </location>
</feature>
<organism evidence="9 10">
    <name type="scientific">Stappia indica</name>
    <dbReference type="NCBI Taxonomy" id="538381"/>
    <lineage>
        <taxon>Bacteria</taxon>
        <taxon>Pseudomonadati</taxon>
        <taxon>Pseudomonadota</taxon>
        <taxon>Alphaproteobacteria</taxon>
        <taxon>Hyphomicrobiales</taxon>
        <taxon>Stappiaceae</taxon>
        <taxon>Stappia</taxon>
    </lineage>
</organism>
<evidence type="ECO:0000256" key="1">
    <source>
        <dbReference type="ARBA" id="ARBA00000073"/>
    </source>
</evidence>
<dbReference type="SUPFAM" id="SSF55174">
    <property type="entry name" value="Alpha-L RNA-binding motif"/>
    <property type="match status" value="1"/>
</dbReference>
<dbReference type="PROSITE" id="PS50889">
    <property type="entry name" value="S4"/>
    <property type="match status" value="1"/>
</dbReference>
<dbReference type="PROSITE" id="PS01149">
    <property type="entry name" value="PSI_RSU"/>
    <property type="match status" value="1"/>
</dbReference>
<dbReference type="EMBL" id="OBML01000006">
    <property type="protein sequence ID" value="SOC09442.1"/>
    <property type="molecule type" value="Genomic_DNA"/>
</dbReference>
<evidence type="ECO:0000256" key="6">
    <source>
        <dbReference type="RuleBase" id="RU003887"/>
    </source>
</evidence>
<dbReference type="Pfam" id="PF01479">
    <property type="entry name" value="S4"/>
    <property type="match status" value="1"/>
</dbReference>
<reference evidence="9 10" key="1">
    <citation type="submission" date="2017-08" db="EMBL/GenBank/DDBJ databases">
        <authorList>
            <person name="de Groot N.N."/>
        </authorList>
    </citation>
    <scope>NUCLEOTIDE SEQUENCE [LARGE SCALE GENOMIC DNA]</scope>
    <source>
        <strain evidence="9 10">USBA 352</strain>
    </source>
</reference>
<feature type="compositionally biased region" description="Low complexity" evidence="7">
    <location>
        <begin position="404"/>
        <end position="417"/>
    </location>
</feature>
<dbReference type="InterPro" id="IPR050343">
    <property type="entry name" value="RsuA_PseudoU_synthase"/>
</dbReference>
<dbReference type="InterPro" id="IPR020094">
    <property type="entry name" value="TruA/RsuA/RluB/E/F_N"/>
</dbReference>
<dbReference type="InterPro" id="IPR006145">
    <property type="entry name" value="PsdUridine_synth_RsuA/RluA"/>
</dbReference>
<protein>
    <recommendedName>
        <fullName evidence="6">Pseudouridine synthase</fullName>
        <ecNumber evidence="6">5.4.99.-</ecNumber>
    </recommendedName>
</protein>
<evidence type="ECO:0000259" key="8">
    <source>
        <dbReference type="SMART" id="SM00363"/>
    </source>
</evidence>
<dbReference type="PANTHER" id="PTHR47683">
    <property type="entry name" value="PSEUDOURIDINE SYNTHASE FAMILY PROTEIN-RELATED"/>
    <property type="match status" value="1"/>
</dbReference>
<evidence type="ECO:0000313" key="9">
    <source>
        <dbReference type="EMBL" id="SOC09442.1"/>
    </source>
</evidence>
<evidence type="ECO:0000256" key="2">
    <source>
        <dbReference type="ARBA" id="ARBA00008348"/>
    </source>
</evidence>
<gene>
    <name evidence="9" type="ORF">SAMN05421512_10641</name>
</gene>
<dbReference type="Pfam" id="PF00849">
    <property type="entry name" value="PseudoU_synth_2"/>
    <property type="match status" value="1"/>
</dbReference>
<dbReference type="SUPFAM" id="SSF55120">
    <property type="entry name" value="Pseudouridine synthase"/>
    <property type="match status" value="1"/>
</dbReference>
<evidence type="ECO:0000256" key="3">
    <source>
        <dbReference type="ARBA" id="ARBA00022884"/>
    </source>
</evidence>
<dbReference type="PANTHER" id="PTHR47683:SF3">
    <property type="entry name" value="RIBOSOMAL LARGE SUBUNIT PSEUDOURIDINE SYNTHASE B"/>
    <property type="match status" value="1"/>
</dbReference>
<feature type="compositionally biased region" description="Basic and acidic residues" evidence="7">
    <location>
        <begin position="535"/>
        <end position="645"/>
    </location>
</feature>
<dbReference type="InterPro" id="IPR002942">
    <property type="entry name" value="S4_RNA-bd"/>
</dbReference>
<dbReference type="NCBIfam" id="TIGR00093">
    <property type="entry name" value="pseudouridine synthase"/>
    <property type="match status" value="1"/>
</dbReference>
<dbReference type="InterPro" id="IPR000748">
    <property type="entry name" value="PsdUridine_synth_RsuA/RluB/E/F"/>
</dbReference>
<evidence type="ECO:0000256" key="5">
    <source>
        <dbReference type="PROSITE-ProRule" id="PRU00182"/>
    </source>
</evidence>
<proteinExistence type="inferred from homology"/>
<dbReference type="GO" id="GO:0000455">
    <property type="term" value="P:enzyme-directed rRNA pseudouridine synthesis"/>
    <property type="evidence" value="ECO:0007669"/>
    <property type="project" value="UniProtKB-ARBA"/>
</dbReference>
<feature type="region of interest" description="Disordered" evidence="7">
    <location>
        <begin position="1"/>
        <end position="137"/>
    </location>
</feature>
<dbReference type="GO" id="GO:0003723">
    <property type="term" value="F:RNA binding"/>
    <property type="evidence" value="ECO:0007669"/>
    <property type="project" value="UniProtKB-KW"/>
</dbReference>
<feature type="compositionally biased region" description="Basic and acidic residues" evidence="7">
    <location>
        <begin position="37"/>
        <end position="50"/>
    </location>
</feature>
<dbReference type="Gene3D" id="3.30.70.1560">
    <property type="entry name" value="Alpha-L RNA-binding motif"/>
    <property type="match status" value="1"/>
</dbReference>
<dbReference type="CDD" id="cd00165">
    <property type="entry name" value="S4"/>
    <property type="match status" value="1"/>
</dbReference>
<dbReference type="Gene3D" id="3.10.290.10">
    <property type="entry name" value="RNA-binding S4 domain"/>
    <property type="match status" value="1"/>
</dbReference>
<evidence type="ECO:0000256" key="7">
    <source>
        <dbReference type="SAM" id="MobiDB-lite"/>
    </source>
</evidence>
<dbReference type="InterPro" id="IPR020103">
    <property type="entry name" value="PsdUridine_synth_cat_dom_sf"/>
</dbReference>
<dbReference type="Proteomes" id="UP000219331">
    <property type="component" value="Unassembled WGS sequence"/>
</dbReference>
<dbReference type="SMART" id="SM00363">
    <property type="entry name" value="S4"/>
    <property type="match status" value="1"/>
</dbReference>
<dbReference type="AlphaFoldDB" id="A0A285STB7"/>
<dbReference type="GO" id="GO:0120159">
    <property type="term" value="F:rRNA pseudouridine synthase activity"/>
    <property type="evidence" value="ECO:0007669"/>
    <property type="project" value="UniProtKB-ARBA"/>
</dbReference>
<feature type="compositionally biased region" description="Gly residues" evidence="7">
    <location>
        <begin position="646"/>
        <end position="685"/>
    </location>
</feature>
<dbReference type="Gene3D" id="3.30.70.580">
    <property type="entry name" value="Pseudouridine synthase I, catalytic domain, N-terminal subdomain"/>
    <property type="match status" value="1"/>
</dbReference>
<feature type="compositionally biased region" description="Basic and acidic residues" evidence="7">
    <location>
        <begin position="60"/>
        <end position="124"/>
    </location>
</feature>
<dbReference type="EC" id="5.4.99.-" evidence="6"/>
<feature type="compositionally biased region" description="Gly residues" evidence="7">
    <location>
        <begin position="512"/>
        <end position="534"/>
    </location>
</feature>
<comment type="catalytic activity">
    <reaction evidence="1">
        <text>a uridine in RNA = a pseudouridine in RNA</text>
        <dbReference type="Rhea" id="RHEA:48348"/>
        <dbReference type="Rhea" id="RHEA-COMP:12068"/>
        <dbReference type="Rhea" id="RHEA-COMP:12069"/>
        <dbReference type="ChEBI" id="CHEBI:65314"/>
        <dbReference type="ChEBI" id="CHEBI:65315"/>
    </reaction>
</comment>
<dbReference type="OrthoDB" id="9807213at2"/>
<accession>A0A285STB7</accession>
<dbReference type="RefSeq" id="WP_097175039.1">
    <property type="nucleotide sequence ID" value="NZ_OBML01000006.1"/>
</dbReference>
<evidence type="ECO:0000313" key="10">
    <source>
        <dbReference type="Proteomes" id="UP000219331"/>
    </source>
</evidence>
<feature type="region of interest" description="Disordered" evidence="7">
    <location>
        <begin position="382"/>
        <end position="685"/>
    </location>
</feature>